<name>A0AAD7I402_9AGAR</name>
<accession>A0AAD7I402</accession>
<keyword evidence="3" id="KW-1185">Reference proteome</keyword>
<sequence length="264" mass="29495">MANWGDNRVEGDLLAHWRTAWVAAVLPLDDRPAFEDLNDREILKSVQARDMAGLSGKKNLEEEGSGLGYMQYLTAKRDGVGGEYDRYYVCTIRPEVNFPNADKTILKDQDLAAKTKTLFTVLQKSTQIIEIQDLANSVAKTINPPVQTNEIFYGGVYNYGMICTLDNPVYLTPVKGKTVHCLDRSARPRIITFDPPEYCFIANEVDRSRGQEDVVSSAEMLGESTKSYPPSKRNKLVLEPDPLGPGASKTTPEWIVGFKKKKVD</sequence>
<dbReference type="AlphaFoldDB" id="A0AAD7I402"/>
<protein>
    <submittedName>
        <fullName evidence="2">Uncharacterized protein</fullName>
    </submittedName>
</protein>
<comment type="caution">
    <text evidence="2">The sequence shown here is derived from an EMBL/GenBank/DDBJ whole genome shotgun (WGS) entry which is preliminary data.</text>
</comment>
<feature type="region of interest" description="Disordered" evidence="1">
    <location>
        <begin position="215"/>
        <end position="249"/>
    </location>
</feature>
<dbReference type="EMBL" id="JARJLG010000160">
    <property type="protein sequence ID" value="KAJ7734572.1"/>
    <property type="molecule type" value="Genomic_DNA"/>
</dbReference>
<evidence type="ECO:0000313" key="2">
    <source>
        <dbReference type="EMBL" id="KAJ7734572.1"/>
    </source>
</evidence>
<evidence type="ECO:0000313" key="3">
    <source>
        <dbReference type="Proteomes" id="UP001215280"/>
    </source>
</evidence>
<reference evidence="2" key="1">
    <citation type="submission" date="2023-03" db="EMBL/GenBank/DDBJ databases">
        <title>Massive genome expansion in bonnet fungi (Mycena s.s.) driven by repeated elements and novel gene families across ecological guilds.</title>
        <authorList>
            <consortium name="Lawrence Berkeley National Laboratory"/>
            <person name="Harder C.B."/>
            <person name="Miyauchi S."/>
            <person name="Viragh M."/>
            <person name="Kuo A."/>
            <person name="Thoen E."/>
            <person name="Andreopoulos B."/>
            <person name="Lu D."/>
            <person name="Skrede I."/>
            <person name="Drula E."/>
            <person name="Henrissat B."/>
            <person name="Morin E."/>
            <person name="Kohler A."/>
            <person name="Barry K."/>
            <person name="LaButti K."/>
            <person name="Morin E."/>
            <person name="Salamov A."/>
            <person name="Lipzen A."/>
            <person name="Mereny Z."/>
            <person name="Hegedus B."/>
            <person name="Baldrian P."/>
            <person name="Stursova M."/>
            <person name="Weitz H."/>
            <person name="Taylor A."/>
            <person name="Grigoriev I.V."/>
            <person name="Nagy L.G."/>
            <person name="Martin F."/>
            <person name="Kauserud H."/>
        </authorList>
    </citation>
    <scope>NUCLEOTIDE SEQUENCE</scope>
    <source>
        <strain evidence="2">CBHHK188m</strain>
    </source>
</reference>
<proteinExistence type="predicted"/>
<dbReference type="Proteomes" id="UP001215280">
    <property type="component" value="Unassembled WGS sequence"/>
</dbReference>
<organism evidence="2 3">
    <name type="scientific">Mycena maculata</name>
    <dbReference type="NCBI Taxonomy" id="230809"/>
    <lineage>
        <taxon>Eukaryota</taxon>
        <taxon>Fungi</taxon>
        <taxon>Dikarya</taxon>
        <taxon>Basidiomycota</taxon>
        <taxon>Agaricomycotina</taxon>
        <taxon>Agaricomycetes</taxon>
        <taxon>Agaricomycetidae</taxon>
        <taxon>Agaricales</taxon>
        <taxon>Marasmiineae</taxon>
        <taxon>Mycenaceae</taxon>
        <taxon>Mycena</taxon>
    </lineage>
</organism>
<gene>
    <name evidence="2" type="ORF">DFH07DRAFT_780268</name>
</gene>
<evidence type="ECO:0000256" key="1">
    <source>
        <dbReference type="SAM" id="MobiDB-lite"/>
    </source>
</evidence>